<dbReference type="RefSeq" id="WP_090233644.1">
    <property type="nucleotide sequence ID" value="NZ_FOJW01000002.1"/>
</dbReference>
<evidence type="ECO:0000313" key="3">
    <source>
        <dbReference type="Proteomes" id="UP000198642"/>
    </source>
</evidence>
<dbReference type="SUPFAM" id="SSF55154">
    <property type="entry name" value="CYTH-like phosphatases"/>
    <property type="match status" value="1"/>
</dbReference>
<dbReference type="PIRSF" id="PIRSF012526">
    <property type="entry name" value="CYTH_UCP012526"/>
    <property type="match status" value="1"/>
</dbReference>
<sequence length="191" mass="22423">MRQEIEIEFKNLLTKEEFNRLFENLPFPEESQLQTNHYFETADFSLKKMGCALRIREKDGTFTLTLKEPHANGLLETHDSLTQEEADNWMNGNKVLEKNVSKRMAEKGITIEKLNYYGSLITKRRELNYKNMLLVLDYSTYHGSNDYELEIEAASEAAGLERMHEILTDFNIKKRDTPNKIQRFFSAMTCH</sequence>
<dbReference type="InterPro" id="IPR033469">
    <property type="entry name" value="CYTH-like_dom_sf"/>
</dbReference>
<feature type="domain" description="CYTH" evidence="1">
    <location>
        <begin position="4"/>
        <end position="191"/>
    </location>
</feature>
<evidence type="ECO:0000313" key="2">
    <source>
        <dbReference type="EMBL" id="SFA82652.1"/>
    </source>
</evidence>
<dbReference type="Gene3D" id="2.40.320.10">
    <property type="entry name" value="Hypothetical Protein Pfu-838710-001"/>
    <property type="match status" value="1"/>
</dbReference>
<dbReference type="EMBL" id="FOJW01000002">
    <property type="protein sequence ID" value="SFA82652.1"/>
    <property type="molecule type" value="Genomic_DNA"/>
</dbReference>
<dbReference type="PROSITE" id="PS51707">
    <property type="entry name" value="CYTH"/>
    <property type="match status" value="1"/>
</dbReference>
<dbReference type="Proteomes" id="UP000198642">
    <property type="component" value="Unassembled WGS sequence"/>
</dbReference>
<dbReference type="CDD" id="cd07762">
    <property type="entry name" value="CYTH-like_Pase_1"/>
    <property type="match status" value="1"/>
</dbReference>
<dbReference type="OrthoDB" id="384378at2"/>
<dbReference type="InterPro" id="IPR009195">
    <property type="entry name" value="Uncharacterised_YjbK"/>
</dbReference>
<evidence type="ECO:0000259" key="1">
    <source>
        <dbReference type="PROSITE" id="PS51707"/>
    </source>
</evidence>
<protein>
    <submittedName>
        <fullName evidence="2">Uncharacterized protein YjbK</fullName>
    </submittedName>
</protein>
<dbReference type="AlphaFoldDB" id="A0A1I0W205"/>
<dbReference type="InterPro" id="IPR023577">
    <property type="entry name" value="CYTH_domain"/>
</dbReference>
<gene>
    <name evidence="2" type="ORF">SAMN04488072_102147</name>
</gene>
<organism evidence="2 3">
    <name type="scientific">Lentibacillus halodurans</name>
    <dbReference type="NCBI Taxonomy" id="237679"/>
    <lineage>
        <taxon>Bacteria</taxon>
        <taxon>Bacillati</taxon>
        <taxon>Bacillota</taxon>
        <taxon>Bacilli</taxon>
        <taxon>Bacillales</taxon>
        <taxon>Bacillaceae</taxon>
        <taxon>Lentibacillus</taxon>
    </lineage>
</organism>
<proteinExistence type="predicted"/>
<reference evidence="2 3" key="1">
    <citation type="submission" date="2016-10" db="EMBL/GenBank/DDBJ databases">
        <authorList>
            <person name="de Groot N.N."/>
        </authorList>
    </citation>
    <scope>NUCLEOTIDE SEQUENCE [LARGE SCALE GENOMIC DNA]</scope>
    <source>
        <strain evidence="2 3">CGMCC 1.3702</strain>
    </source>
</reference>
<dbReference type="SMART" id="SM01118">
    <property type="entry name" value="CYTH"/>
    <property type="match status" value="1"/>
</dbReference>
<dbReference type="Pfam" id="PF01928">
    <property type="entry name" value="CYTH"/>
    <property type="match status" value="1"/>
</dbReference>
<dbReference type="STRING" id="237679.SAMN04488072_102147"/>
<accession>A0A1I0W205</accession>
<keyword evidence="3" id="KW-1185">Reference proteome</keyword>
<name>A0A1I0W205_9BACI</name>